<sequence>MHLLFQYLGLSLNLGGTCAGRKAQVPLRTYRLPFVSK</sequence>
<proteinExistence type="predicted"/>
<accession>A0A8S5SJH7</accession>
<name>A0A8S5SJH7_9CAUD</name>
<organism evidence="1">
    <name type="scientific">Siphoviridae sp. ctk5O4</name>
    <dbReference type="NCBI Taxonomy" id="2827921"/>
    <lineage>
        <taxon>Viruses</taxon>
        <taxon>Duplodnaviria</taxon>
        <taxon>Heunggongvirae</taxon>
        <taxon>Uroviricota</taxon>
        <taxon>Caudoviricetes</taxon>
    </lineage>
</organism>
<protein>
    <submittedName>
        <fullName evidence="1">Uncharacterized protein</fullName>
    </submittedName>
</protein>
<evidence type="ECO:0000313" key="1">
    <source>
        <dbReference type="EMBL" id="DAF51220.1"/>
    </source>
</evidence>
<reference evidence="1" key="1">
    <citation type="journal article" date="2021" name="Proc. Natl. Acad. Sci. U.S.A.">
        <title>A Catalog of Tens of Thousands of Viruses from Human Metagenomes Reveals Hidden Associations with Chronic Diseases.</title>
        <authorList>
            <person name="Tisza M.J."/>
            <person name="Buck C.B."/>
        </authorList>
    </citation>
    <scope>NUCLEOTIDE SEQUENCE</scope>
    <source>
        <strain evidence="1">Ctk5O4</strain>
    </source>
</reference>
<dbReference type="EMBL" id="BK032612">
    <property type="protein sequence ID" value="DAF51220.1"/>
    <property type="molecule type" value="Genomic_DNA"/>
</dbReference>